<dbReference type="Pfam" id="PF00805">
    <property type="entry name" value="Pentapeptide"/>
    <property type="match status" value="1"/>
</dbReference>
<dbReference type="Gene3D" id="2.160.20.80">
    <property type="entry name" value="E3 ubiquitin-protein ligase SopA"/>
    <property type="match status" value="1"/>
</dbReference>
<organism evidence="1 2">
    <name type="scientific">Micromonospora parathelypteridis</name>
    <dbReference type="NCBI Taxonomy" id="1839617"/>
    <lineage>
        <taxon>Bacteria</taxon>
        <taxon>Bacillati</taxon>
        <taxon>Actinomycetota</taxon>
        <taxon>Actinomycetes</taxon>
        <taxon>Micromonosporales</taxon>
        <taxon>Micromonosporaceae</taxon>
        <taxon>Micromonospora</taxon>
    </lineage>
</organism>
<evidence type="ECO:0000313" key="1">
    <source>
        <dbReference type="EMBL" id="MBB5478085.1"/>
    </source>
</evidence>
<dbReference type="InterPro" id="IPR001646">
    <property type="entry name" value="5peptide_repeat"/>
</dbReference>
<dbReference type="Proteomes" id="UP000586947">
    <property type="component" value="Unassembled WGS sequence"/>
</dbReference>
<accession>A0A840VN41</accession>
<protein>
    <recommendedName>
        <fullName evidence="3">Pentapeptide repeat-containing protein</fullName>
    </recommendedName>
</protein>
<name>A0A840VN41_9ACTN</name>
<dbReference type="RefSeq" id="WP_184179521.1">
    <property type="nucleotide sequence ID" value="NZ_BMNF01000002.1"/>
</dbReference>
<gene>
    <name evidence="1" type="ORF">HNR20_002590</name>
</gene>
<proteinExistence type="predicted"/>
<reference evidence="1 2" key="1">
    <citation type="submission" date="2020-08" db="EMBL/GenBank/DDBJ databases">
        <title>Sequencing the genomes of 1000 actinobacteria strains.</title>
        <authorList>
            <person name="Klenk H.-P."/>
        </authorList>
    </citation>
    <scope>NUCLEOTIDE SEQUENCE [LARGE SCALE GENOMIC DNA]</scope>
    <source>
        <strain evidence="1 2">DSM 103125</strain>
    </source>
</reference>
<keyword evidence="2" id="KW-1185">Reference proteome</keyword>
<evidence type="ECO:0000313" key="2">
    <source>
        <dbReference type="Proteomes" id="UP000586947"/>
    </source>
</evidence>
<dbReference type="SUPFAM" id="SSF141571">
    <property type="entry name" value="Pentapeptide repeat-like"/>
    <property type="match status" value="1"/>
</dbReference>
<evidence type="ECO:0008006" key="3">
    <source>
        <dbReference type="Google" id="ProtNLM"/>
    </source>
</evidence>
<comment type="caution">
    <text evidence="1">The sequence shown here is derived from an EMBL/GenBank/DDBJ whole genome shotgun (WGS) entry which is preliminary data.</text>
</comment>
<dbReference type="EMBL" id="JACHDP010000001">
    <property type="protein sequence ID" value="MBB5478085.1"/>
    <property type="molecule type" value="Genomic_DNA"/>
</dbReference>
<sequence>MPSQLHRYNRASGDVIRWPDSPDAREALEDWFADSSTTAYLSGDSLDFRGADLSRLDLAGAYLANARLADVRFAEANLGDANLANAELQGADFSFADLASPACAGARSAAPACPRC</sequence>
<dbReference type="AlphaFoldDB" id="A0A840VN41"/>